<name>A0AAE0JXQ0_9PEZI</name>
<keyword evidence="2" id="KW-1185">Reference proteome</keyword>
<evidence type="ECO:0000313" key="1">
    <source>
        <dbReference type="EMBL" id="KAK3366274.1"/>
    </source>
</evidence>
<proteinExistence type="predicted"/>
<accession>A0AAE0JXQ0</accession>
<protein>
    <submittedName>
        <fullName evidence="1">Uncharacterized protein</fullName>
    </submittedName>
</protein>
<dbReference type="AlphaFoldDB" id="A0AAE0JXQ0"/>
<reference evidence="1" key="1">
    <citation type="journal article" date="2023" name="Mol. Phylogenet. Evol.">
        <title>Genome-scale phylogeny and comparative genomics of the fungal order Sordariales.</title>
        <authorList>
            <person name="Hensen N."/>
            <person name="Bonometti L."/>
            <person name="Westerberg I."/>
            <person name="Brannstrom I.O."/>
            <person name="Guillou S."/>
            <person name="Cros-Aarteil S."/>
            <person name="Calhoun S."/>
            <person name="Haridas S."/>
            <person name="Kuo A."/>
            <person name="Mondo S."/>
            <person name="Pangilinan J."/>
            <person name="Riley R."/>
            <person name="LaButti K."/>
            <person name="Andreopoulos B."/>
            <person name="Lipzen A."/>
            <person name="Chen C."/>
            <person name="Yan M."/>
            <person name="Daum C."/>
            <person name="Ng V."/>
            <person name="Clum A."/>
            <person name="Steindorff A."/>
            <person name="Ohm R.A."/>
            <person name="Martin F."/>
            <person name="Silar P."/>
            <person name="Natvig D.O."/>
            <person name="Lalanne C."/>
            <person name="Gautier V."/>
            <person name="Ament-Velasquez S.L."/>
            <person name="Kruys A."/>
            <person name="Hutchinson M.I."/>
            <person name="Powell A.J."/>
            <person name="Barry K."/>
            <person name="Miller A.N."/>
            <person name="Grigoriev I.V."/>
            <person name="Debuchy R."/>
            <person name="Gladieux P."/>
            <person name="Hiltunen Thoren M."/>
            <person name="Johannesson H."/>
        </authorList>
    </citation>
    <scope>NUCLEOTIDE SEQUENCE</scope>
    <source>
        <strain evidence="1">CBS 958.72</strain>
    </source>
</reference>
<evidence type="ECO:0000313" key="2">
    <source>
        <dbReference type="Proteomes" id="UP001287356"/>
    </source>
</evidence>
<sequence length="258" mass="28754">MPKELPAPRTNAEAKTPTTWIRPQLSGIKTEDQSTALGSISHIPAQTPLIKSEDHEDQTPTLASIPYDTNETHLIKTENQHDQAGVPIAVYLGHLKSKIETLSRTARPDSRGMSTAALEVVEILAFARKSFKKGRGETAVETEHSPVDALEGKVLIHRSAVGALREVRFKTPKKDSVSVEIYHFTTREWAKACFYYRVLKIAHPSGWQKPAENLGQFALMKDERVIVWCHNAVVIEIRLLRPPGKIASHAPGLSCRFR</sequence>
<comment type="caution">
    <text evidence="1">The sequence shown here is derived from an EMBL/GenBank/DDBJ whole genome shotgun (WGS) entry which is preliminary data.</text>
</comment>
<dbReference type="Proteomes" id="UP001287356">
    <property type="component" value="Unassembled WGS sequence"/>
</dbReference>
<gene>
    <name evidence="1" type="ORF">B0T24DRAFT_416599</name>
</gene>
<organism evidence="1 2">
    <name type="scientific">Lasiosphaeria ovina</name>
    <dbReference type="NCBI Taxonomy" id="92902"/>
    <lineage>
        <taxon>Eukaryota</taxon>
        <taxon>Fungi</taxon>
        <taxon>Dikarya</taxon>
        <taxon>Ascomycota</taxon>
        <taxon>Pezizomycotina</taxon>
        <taxon>Sordariomycetes</taxon>
        <taxon>Sordariomycetidae</taxon>
        <taxon>Sordariales</taxon>
        <taxon>Lasiosphaeriaceae</taxon>
        <taxon>Lasiosphaeria</taxon>
    </lineage>
</organism>
<dbReference type="EMBL" id="JAULSN010000008">
    <property type="protein sequence ID" value="KAK3366274.1"/>
    <property type="molecule type" value="Genomic_DNA"/>
</dbReference>
<reference evidence="1" key="2">
    <citation type="submission" date="2023-06" db="EMBL/GenBank/DDBJ databases">
        <authorList>
            <consortium name="Lawrence Berkeley National Laboratory"/>
            <person name="Haridas S."/>
            <person name="Hensen N."/>
            <person name="Bonometti L."/>
            <person name="Westerberg I."/>
            <person name="Brannstrom I.O."/>
            <person name="Guillou S."/>
            <person name="Cros-Aarteil S."/>
            <person name="Calhoun S."/>
            <person name="Kuo A."/>
            <person name="Mondo S."/>
            <person name="Pangilinan J."/>
            <person name="Riley R."/>
            <person name="Labutti K."/>
            <person name="Andreopoulos B."/>
            <person name="Lipzen A."/>
            <person name="Chen C."/>
            <person name="Yanf M."/>
            <person name="Daum C."/>
            <person name="Ng V."/>
            <person name="Clum A."/>
            <person name="Steindorff A."/>
            <person name="Ohm R."/>
            <person name="Martin F."/>
            <person name="Silar P."/>
            <person name="Natvig D."/>
            <person name="Lalanne C."/>
            <person name="Gautier V."/>
            <person name="Ament-Velasquez S.L."/>
            <person name="Kruys A."/>
            <person name="Hutchinson M.I."/>
            <person name="Powell A.J."/>
            <person name="Barry K."/>
            <person name="Miller A.N."/>
            <person name="Grigoriev I.V."/>
            <person name="Debuchy R."/>
            <person name="Gladieux P."/>
            <person name="Thoren M.H."/>
            <person name="Johannesson H."/>
        </authorList>
    </citation>
    <scope>NUCLEOTIDE SEQUENCE</scope>
    <source>
        <strain evidence="1">CBS 958.72</strain>
    </source>
</reference>